<feature type="transmembrane region" description="Helical" evidence="8">
    <location>
        <begin position="306"/>
        <end position="324"/>
    </location>
</feature>
<dbReference type="InterPro" id="IPR020846">
    <property type="entry name" value="MFS_dom"/>
</dbReference>
<feature type="transmembrane region" description="Helical" evidence="8">
    <location>
        <begin position="368"/>
        <end position="390"/>
    </location>
</feature>
<evidence type="ECO:0000256" key="6">
    <source>
        <dbReference type="ARBA" id="ARBA00023136"/>
    </source>
</evidence>
<proteinExistence type="predicted"/>
<feature type="domain" description="Major facilitator superfamily (MFS) profile" evidence="9">
    <location>
        <begin position="37"/>
        <end position="421"/>
    </location>
</feature>
<feature type="transmembrane region" description="Helical" evidence="8">
    <location>
        <begin position="277"/>
        <end position="294"/>
    </location>
</feature>
<accession>A0A4P6X978</accession>
<keyword evidence="6 8" id="KW-0472">Membrane</keyword>
<feature type="transmembrane region" description="Helical" evidence="8">
    <location>
        <begin position="162"/>
        <end position="186"/>
    </location>
</feature>
<evidence type="ECO:0000256" key="5">
    <source>
        <dbReference type="ARBA" id="ARBA00022989"/>
    </source>
</evidence>
<dbReference type="SUPFAM" id="SSF103473">
    <property type="entry name" value="MFS general substrate transporter"/>
    <property type="match status" value="1"/>
</dbReference>
<dbReference type="EMBL" id="CP037867">
    <property type="protein sequence ID" value="QBM30411.1"/>
    <property type="molecule type" value="Genomic_DNA"/>
</dbReference>
<keyword evidence="2" id="KW-0813">Transport</keyword>
<comment type="subcellular location">
    <subcellularLocation>
        <location evidence="1">Cell membrane</location>
        <topology evidence="1">Multi-pass membrane protein</topology>
    </subcellularLocation>
</comment>
<keyword evidence="4 8" id="KW-0812">Transmembrane</keyword>
<dbReference type="CDD" id="cd17472">
    <property type="entry name" value="MFS_YajR_like"/>
    <property type="match status" value="1"/>
</dbReference>
<keyword evidence="3" id="KW-1003">Cell membrane</keyword>
<feature type="transmembrane region" description="Helical" evidence="8">
    <location>
        <begin position="244"/>
        <end position="265"/>
    </location>
</feature>
<keyword evidence="5 8" id="KW-1133">Transmembrane helix</keyword>
<dbReference type="PROSITE" id="PS50850">
    <property type="entry name" value="MFS"/>
    <property type="match status" value="1"/>
</dbReference>
<dbReference type="PANTHER" id="PTHR23517">
    <property type="entry name" value="RESISTANCE PROTEIN MDTM, PUTATIVE-RELATED-RELATED"/>
    <property type="match status" value="1"/>
</dbReference>
<feature type="transmembrane region" description="Helical" evidence="8">
    <location>
        <begin position="192"/>
        <end position="211"/>
    </location>
</feature>
<dbReference type="PANTHER" id="PTHR23517:SF2">
    <property type="entry name" value="MULTIDRUG RESISTANCE PROTEIN MDTH"/>
    <property type="match status" value="1"/>
</dbReference>
<evidence type="ECO:0000313" key="11">
    <source>
        <dbReference type="Proteomes" id="UP000293912"/>
    </source>
</evidence>
<dbReference type="InterPro" id="IPR050171">
    <property type="entry name" value="MFS_Transporters"/>
</dbReference>
<evidence type="ECO:0000313" key="10">
    <source>
        <dbReference type="EMBL" id="QBM30411.1"/>
    </source>
</evidence>
<feature type="transmembrane region" description="Helical" evidence="8">
    <location>
        <begin position="73"/>
        <end position="93"/>
    </location>
</feature>
<dbReference type="GO" id="GO:0005886">
    <property type="term" value="C:plasma membrane"/>
    <property type="evidence" value="ECO:0007669"/>
    <property type="project" value="UniProtKB-SubCell"/>
</dbReference>
<feature type="transmembrane region" description="Helical" evidence="8">
    <location>
        <begin position="330"/>
        <end position="347"/>
    </location>
</feature>
<dbReference type="KEGG" id="hpse:HPF_22180"/>
<gene>
    <name evidence="10" type="primary">yajR3</name>
    <name evidence="10" type="ORF">HPF_22180</name>
</gene>
<keyword evidence="11" id="KW-1185">Reference proteome</keyword>
<evidence type="ECO:0000256" key="8">
    <source>
        <dbReference type="SAM" id="Phobius"/>
    </source>
</evidence>
<dbReference type="InterPro" id="IPR036259">
    <property type="entry name" value="MFS_trans_sf"/>
</dbReference>
<dbReference type="Proteomes" id="UP000293912">
    <property type="component" value="Chromosome"/>
</dbReference>
<sequence length="423" mass="43929">MTDNHAFASTAHSAVSPTTATPDSTDSSRMTPDERRASASLALVFALRMLGLFIVLPVFALEAARLPGGDDPARVGFAMGLYGLTQAFLQIPFGTASDRFGRKRTIVAGLLLFAVGSAIAAWAPDLTWLAVGRAVQGAGAISAAVTAFLADVTRDAVRTKAMAMVGASIALMFALSLVIAPLLAGWVGLSGIFTMTCALALLGIAVVLWVAPPEPVVHKPSDMQQVRGGLGEVLRHAGLLRLNLGVFVLHAVQLAMWMALPALLVDAGLAKADHWQVYLPAVAASLLVMGGVLFPMERKGRLRAAFLVSIGLILAVQLGLWAVAGAAPGLWTLGGLLFVFFIGFNMMEASQPSLVSKLAPAHARGAALGVYNTLQSVGFFVGGAVGGWLARTQGPTGLFAACAVATLVWFVVAWPMKAPAPKG</sequence>
<feature type="region of interest" description="Disordered" evidence="7">
    <location>
        <begin position="1"/>
        <end position="32"/>
    </location>
</feature>
<feature type="transmembrane region" description="Helical" evidence="8">
    <location>
        <begin position="105"/>
        <end position="124"/>
    </location>
</feature>
<dbReference type="AlphaFoldDB" id="A0A4P6X978"/>
<protein>
    <submittedName>
        <fullName evidence="10">Inner membrane transport protein YajR</fullName>
    </submittedName>
</protein>
<dbReference type="GO" id="GO:0022857">
    <property type="term" value="F:transmembrane transporter activity"/>
    <property type="evidence" value="ECO:0007669"/>
    <property type="project" value="InterPro"/>
</dbReference>
<dbReference type="InterPro" id="IPR011701">
    <property type="entry name" value="MFS"/>
</dbReference>
<organism evidence="10 11">
    <name type="scientific">Hydrogenophaga pseudoflava</name>
    <name type="common">Pseudomonas carboxydoflava</name>
    <dbReference type="NCBI Taxonomy" id="47421"/>
    <lineage>
        <taxon>Bacteria</taxon>
        <taxon>Pseudomonadati</taxon>
        <taxon>Pseudomonadota</taxon>
        <taxon>Betaproteobacteria</taxon>
        <taxon>Burkholderiales</taxon>
        <taxon>Comamonadaceae</taxon>
        <taxon>Hydrogenophaga</taxon>
    </lineage>
</organism>
<evidence type="ECO:0000256" key="3">
    <source>
        <dbReference type="ARBA" id="ARBA00022475"/>
    </source>
</evidence>
<evidence type="ECO:0000259" key="9">
    <source>
        <dbReference type="PROSITE" id="PS50850"/>
    </source>
</evidence>
<evidence type="ECO:0000256" key="7">
    <source>
        <dbReference type="SAM" id="MobiDB-lite"/>
    </source>
</evidence>
<feature type="transmembrane region" description="Helical" evidence="8">
    <location>
        <begin position="396"/>
        <end position="416"/>
    </location>
</feature>
<evidence type="ECO:0000256" key="4">
    <source>
        <dbReference type="ARBA" id="ARBA00022692"/>
    </source>
</evidence>
<reference evidence="10 11" key="1">
    <citation type="submission" date="2019-03" db="EMBL/GenBank/DDBJ databases">
        <authorList>
            <person name="Sebastian G."/>
            <person name="Baumann P."/>
            <person name="Ruckert C."/>
            <person name="Kalinowski J."/>
            <person name="Nebel B."/>
            <person name="Takors R."/>
            <person name="Blombach B."/>
        </authorList>
    </citation>
    <scope>NUCLEOTIDE SEQUENCE [LARGE SCALE GENOMIC DNA]</scope>
    <source>
        <strain evidence="10 11">DSM 1084</strain>
    </source>
</reference>
<feature type="transmembrane region" description="Helical" evidence="8">
    <location>
        <begin position="39"/>
        <end position="61"/>
    </location>
</feature>
<evidence type="ECO:0000256" key="1">
    <source>
        <dbReference type="ARBA" id="ARBA00004651"/>
    </source>
</evidence>
<dbReference type="Gene3D" id="1.20.1250.20">
    <property type="entry name" value="MFS general substrate transporter like domains"/>
    <property type="match status" value="1"/>
</dbReference>
<feature type="compositionally biased region" description="Low complexity" evidence="7">
    <location>
        <begin position="13"/>
        <end position="28"/>
    </location>
</feature>
<feature type="transmembrane region" description="Helical" evidence="8">
    <location>
        <begin position="130"/>
        <end position="150"/>
    </location>
</feature>
<dbReference type="Pfam" id="PF07690">
    <property type="entry name" value="MFS_1"/>
    <property type="match status" value="1"/>
</dbReference>
<evidence type="ECO:0000256" key="2">
    <source>
        <dbReference type="ARBA" id="ARBA00022448"/>
    </source>
</evidence>
<name>A0A4P6X978_HYDPS</name>